<dbReference type="SMART" id="SM00634">
    <property type="entry name" value="BID_1"/>
    <property type="match status" value="1"/>
</dbReference>
<dbReference type="KEGG" id="aeh:Mlg_2760"/>
<dbReference type="InterPro" id="IPR008964">
    <property type="entry name" value="Invasin/intimin_cell_adhesion"/>
</dbReference>
<dbReference type="RefSeq" id="WP_011630493.1">
    <property type="nucleotide sequence ID" value="NC_008340.1"/>
</dbReference>
<dbReference type="SUPFAM" id="SSF49373">
    <property type="entry name" value="Invasin/intimin cell-adhesion fragments"/>
    <property type="match status" value="2"/>
</dbReference>
<feature type="region of interest" description="Disordered" evidence="2">
    <location>
        <begin position="127"/>
        <end position="149"/>
    </location>
</feature>
<dbReference type="PROSITE" id="PS51257">
    <property type="entry name" value="PROKAR_LIPOPROTEIN"/>
    <property type="match status" value="1"/>
</dbReference>
<name>Q0A4Y7_ALKEH</name>
<gene>
    <name evidence="5" type="ordered locus">Mlg_2760</name>
</gene>
<keyword evidence="3" id="KW-0732">Signal</keyword>
<evidence type="ECO:0000313" key="6">
    <source>
        <dbReference type="Proteomes" id="UP000001962"/>
    </source>
</evidence>
<dbReference type="HOGENOM" id="CLU_017153_0_0_6"/>
<dbReference type="OrthoDB" id="5620247at2"/>
<feature type="signal peptide" evidence="3">
    <location>
        <begin position="1"/>
        <end position="21"/>
    </location>
</feature>
<dbReference type="AlphaFoldDB" id="Q0A4Y7"/>
<organism evidence="5 6">
    <name type="scientific">Alkalilimnicola ehrlichii (strain ATCC BAA-1101 / DSM 17681 / MLHE-1)</name>
    <dbReference type="NCBI Taxonomy" id="187272"/>
    <lineage>
        <taxon>Bacteria</taxon>
        <taxon>Pseudomonadati</taxon>
        <taxon>Pseudomonadota</taxon>
        <taxon>Gammaproteobacteria</taxon>
        <taxon>Chromatiales</taxon>
        <taxon>Ectothiorhodospiraceae</taxon>
        <taxon>Alkalilimnicola</taxon>
    </lineage>
</organism>
<evidence type="ECO:0000256" key="3">
    <source>
        <dbReference type="SAM" id="SignalP"/>
    </source>
</evidence>
<feature type="chain" id="PRO_5004167855" evidence="3">
    <location>
        <begin position="22"/>
        <end position="670"/>
    </location>
</feature>
<evidence type="ECO:0000256" key="2">
    <source>
        <dbReference type="SAM" id="MobiDB-lite"/>
    </source>
</evidence>
<comment type="similarity">
    <text evidence="1">Belongs to the intimin/invasin family.</text>
</comment>
<keyword evidence="6" id="KW-1185">Reference proteome</keyword>
<proteinExistence type="inferred from homology"/>
<dbReference type="eggNOG" id="COG4932">
    <property type="taxonomic scope" value="Bacteria"/>
</dbReference>
<dbReference type="InterPro" id="IPR013783">
    <property type="entry name" value="Ig-like_fold"/>
</dbReference>
<protein>
    <submittedName>
        <fullName evidence="5">Ig domain protein, group 1 domain protein</fullName>
    </submittedName>
</protein>
<reference evidence="6" key="1">
    <citation type="submission" date="2006-08" db="EMBL/GenBank/DDBJ databases">
        <title>Complete sequence of Alkalilimnicola ehrilichei MLHE-1.</title>
        <authorList>
            <person name="Copeland A."/>
            <person name="Lucas S."/>
            <person name="Lapidus A."/>
            <person name="Barry K."/>
            <person name="Detter J.C."/>
            <person name="Glavina del Rio T."/>
            <person name="Hammon N."/>
            <person name="Israni S."/>
            <person name="Dalin E."/>
            <person name="Tice H."/>
            <person name="Pitluck S."/>
            <person name="Sims D."/>
            <person name="Brettin T."/>
            <person name="Bruce D."/>
            <person name="Han C."/>
            <person name="Tapia R."/>
            <person name="Gilna P."/>
            <person name="Schmutz J."/>
            <person name="Larimer F."/>
            <person name="Land M."/>
            <person name="Hauser L."/>
            <person name="Kyrpides N."/>
            <person name="Mikhailova N."/>
            <person name="Oremland R.S."/>
            <person name="Hoeft S.E."/>
            <person name="Switzer-Blum J."/>
            <person name="Kulp T."/>
            <person name="King G."/>
            <person name="Tabita R."/>
            <person name="Witte B."/>
            <person name="Santini J.M."/>
            <person name="Basu P."/>
            <person name="Hollibaugh J.T."/>
            <person name="Xie G."/>
            <person name="Stolz J.F."/>
            <person name="Richardson P."/>
        </authorList>
    </citation>
    <scope>NUCLEOTIDE SEQUENCE [LARGE SCALE GENOMIC DNA]</scope>
    <source>
        <strain evidence="6">ATCC BAA-1101 / DSM 17681 / MLHE-1</strain>
    </source>
</reference>
<evidence type="ECO:0000313" key="5">
    <source>
        <dbReference type="EMBL" id="ABI58100.1"/>
    </source>
</evidence>
<accession>Q0A4Y7</accession>
<evidence type="ECO:0000259" key="4">
    <source>
        <dbReference type="SMART" id="SM00634"/>
    </source>
</evidence>
<dbReference type="Proteomes" id="UP000001962">
    <property type="component" value="Chromosome"/>
</dbReference>
<dbReference type="Gene3D" id="2.60.40.10">
    <property type="entry name" value="Immunoglobulins"/>
    <property type="match status" value="2"/>
</dbReference>
<feature type="compositionally biased region" description="Polar residues" evidence="2">
    <location>
        <begin position="127"/>
        <end position="136"/>
    </location>
</feature>
<evidence type="ECO:0000256" key="1">
    <source>
        <dbReference type="ARBA" id="ARBA00010116"/>
    </source>
</evidence>
<sequence>MSTWITRAAALLFVAAMLALAGCNSSSTGGFTGDPDNGDGNGDNGDGVTGADIGRVVVTGSNTLPTGNDTRLQLEVLVLDDANRVKEGVEVFPQTDDRDLFFEAAGTSGWQTDESGRVRLYVRTPANPENRTSSLTVRADGETSPPFPVQVTGTAWSPIQATSTATINAFETLQLALRDSTGGTLGQRPVNAEGSGDAVIVDPTEGETDLSGTFSVDYQANDVGDFHVLVSSSGAQYQHSFSVDQFGIEFIEPDESGGLWPVGTDIDVTVQLMEGNTPMEGEEIRFNASRGSLDGSDPPQVTTTTDDDGKATVIIRSDDVGPTRITAKALDVGVETSTTAQFVTDAAEFIDLQAVPAIVRPRDTENASDAGDDSVSRIVAKVTDDAGQPVQGAEVGFNLSDTSGGELRSNTATTDLFGRAVVEYVAGRVGSGDQGITVTGFLTEDTDLSNQVKLTASAQALYITLGTGNEILDINETTYAKPYTAVITDASGQPVANTEVSLSVWSTDYRRGFLVWSDDAQRWVIHDSAVQCASEDQTRGGNINLENDVSETGTLLPGNVATLAPADGTELSITTDESGFADFEVRYPKDHAQWVRVELRATVGGEVAGTEGERLRSFWLPVADDDVNELDTLPPGYNSPFGTGRPGEADRCTAFPEDYDWQESFRDEFL</sequence>
<dbReference type="EMBL" id="CP000453">
    <property type="protein sequence ID" value="ABI58100.1"/>
    <property type="molecule type" value="Genomic_DNA"/>
</dbReference>
<dbReference type="InterPro" id="IPR003344">
    <property type="entry name" value="Big_1_dom"/>
</dbReference>
<feature type="domain" description="Big-1" evidence="4">
    <location>
        <begin position="249"/>
        <end position="339"/>
    </location>
</feature>